<comment type="caution">
    <text evidence="1">The sequence shown here is derived from an EMBL/GenBank/DDBJ whole genome shotgun (WGS) entry which is preliminary data.</text>
</comment>
<gene>
    <name evidence="1" type="ORF">PoB_000563000</name>
</gene>
<evidence type="ECO:0000313" key="1">
    <source>
        <dbReference type="EMBL" id="GFN79124.1"/>
    </source>
</evidence>
<dbReference type="AlphaFoldDB" id="A0AAV3Y8K0"/>
<keyword evidence="2" id="KW-1185">Reference proteome</keyword>
<dbReference type="EMBL" id="BLXT01000641">
    <property type="protein sequence ID" value="GFN79124.1"/>
    <property type="molecule type" value="Genomic_DNA"/>
</dbReference>
<reference evidence="1 2" key="1">
    <citation type="journal article" date="2021" name="Elife">
        <title>Chloroplast acquisition without the gene transfer in kleptoplastic sea slugs, Plakobranchus ocellatus.</title>
        <authorList>
            <person name="Maeda T."/>
            <person name="Takahashi S."/>
            <person name="Yoshida T."/>
            <person name="Shimamura S."/>
            <person name="Takaki Y."/>
            <person name="Nagai Y."/>
            <person name="Toyoda A."/>
            <person name="Suzuki Y."/>
            <person name="Arimoto A."/>
            <person name="Ishii H."/>
            <person name="Satoh N."/>
            <person name="Nishiyama T."/>
            <person name="Hasebe M."/>
            <person name="Maruyama T."/>
            <person name="Minagawa J."/>
            <person name="Obokata J."/>
            <person name="Shigenobu S."/>
        </authorList>
    </citation>
    <scope>NUCLEOTIDE SEQUENCE [LARGE SCALE GENOMIC DNA]</scope>
</reference>
<accession>A0AAV3Y8K0</accession>
<proteinExistence type="predicted"/>
<organism evidence="1 2">
    <name type="scientific">Plakobranchus ocellatus</name>
    <dbReference type="NCBI Taxonomy" id="259542"/>
    <lineage>
        <taxon>Eukaryota</taxon>
        <taxon>Metazoa</taxon>
        <taxon>Spiralia</taxon>
        <taxon>Lophotrochozoa</taxon>
        <taxon>Mollusca</taxon>
        <taxon>Gastropoda</taxon>
        <taxon>Heterobranchia</taxon>
        <taxon>Euthyneura</taxon>
        <taxon>Panpulmonata</taxon>
        <taxon>Sacoglossa</taxon>
        <taxon>Placobranchoidea</taxon>
        <taxon>Plakobranchidae</taxon>
        <taxon>Plakobranchus</taxon>
    </lineage>
</organism>
<evidence type="ECO:0000313" key="2">
    <source>
        <dbReference type="Proteomes" id="UP000735302"/>
    </source>
</evidence>
<dbReference type="Proteomes" id="UP000735302">
    <property type="component" value="Unassembled WGS sequence"/>
</dbReference>
<protein>
    <submittedName>
        <fullName evidence="1">Uncharacterized protein</fullName>
    </submittedName>
</protein>
<sequence length="166" mass="18197">MIATAPREGAKKKKIKSFCRKCTSCIIEVTDKFVSEIKDRIAQQASGKAVPVVTNCAAMGDLKKTDFRIPILRGRTDDREITFMWDIGCEGVVVCKGLVVVSQLTVESCLLIWIDKTALLAEKAMVNLRTPYLCGQLKALCISGAICRVMVGSVKGREALRILTCL</sequence>
<name>A0AAV3Y8K0_9GAST</name>